<feature type="domain" description="PDZ" evidence="1">
    <location>
        <begin position="492"/>
        <end position="569"/>
    </location>
</feature>
<accession>A0ABT7E018</accession>
<sequence>MTTHTPIRYRIAVTSPEAHQFEIHCHVADPDAAGQCFTLPVWIPGSYLVREFARNIVSIRAESAGQVVALTKLDKQRWQAAPVKGELTLIYTVYAFDLSVRSAYLDSQRGFFNGTSVFLAVEGKTDRPCEVEMVGPSAARYANWKVATSLPEAGAARYGFGTYRAKDYDDLTDHPVELGDFTLATFEACGVPHDIVFAGRHNADMDRLCTDFKKICEYQIRLFGEPAPFDRYVFMTVVLGDGYGGLEHRASTALVCSRDSLPAAGETDIKTNYRQFLGLVSHEYFHSWNVKRIKPASYAPYNLSQENYTRLLWAFEGLTSYYDDLTLVRTGLIDAASYLELLSQTITGVLRTPGRLVQNLEDSSFDTWIKYYRQDENSPNSGVSYYTKGAMVGLALDLTIRQKTQGAKSLDDVMQLLWQRYGRDFYEGGGKGVGETEWETVAEEATGLDLKGFFNHALRSTEDLPLPELLASAGVKWQLRAPQSGTDRGGWLDKPKAGGVTIGAKLGSDSGLVKLTHIFNGGPAEEAGLAANDVLVAIDGLKASQANLDAALAKAKVGDKLDILAFRRDELIATRLTLQVSTDNTVGLACDDSDADKIARRRAWIGV</sequence>
<dbReference type="InterPro" id="IPR001478">
    <property type="entry name" value="PDZ"/>
</dbReference>
<dbReference type="InterPro" id="IPR007963">
    <property type="entry name" value="Peptidase_M61_catalytic"/>
</dbReference>
<dbReference type="Pfam" id="PF17899">
    <property type="entry name" value="Peptidase_M61_N"/>
    <property type="match status" value="1"/>
</dbReference>
<dbReference type="RefSeq" id="WP_284101952.1">
    <property type="nucleotide sequence ID" value="NZ_JARRAF010000022.1"/>
</dbReference>
<proteinExistence type="predicted"/>
<dbReference type="InterPro" id="IPR040756">
    <property type="entry name" value="Peptidase_M61_N"/>
</dbReference>
<dbReference type="Proteomes" id="UP001172778">
    <property type="component" value="Unassembled WGS sequence"/>
</dbReference>
<reference evidence="2" key="1">
    <citation type="submission" date="2023-03" db="EMBL/GenBank/DDBJ databases">
        <title>Chitinimonas shenzhenensis gen. nov., sp. nov., a novel member of family Burkholderiaceae isolated from activated sludge collected in Shen Zhen, China.</title>
        <authorList>
            <person name="Wang X."/>
        </authorList>
    </citation>
    <scope>NUCLEOTIDE SEQUENCE</scope>
    <source>
        <strain evidence="2">DQS-5</strain>
    </source>
</reference>
<dbReference type="Gene3D" id="1.10.390.10">
    <property type="entry name" value="Neutral Protease Domain 2"/>
    <property type="match status" value="1"/>
</dbReference>
<dbReference type="Gene3D" id="2.60.40.3650">
    <property type="match status" value="1"/>
</dbReference>
<evidence type="ECO:0000313" key="3">
    <source>
        <dbReference type="Proteomes" id="UP001172778"/>
    </source>
</evidence>
<gene>
    <name evidence="2" type="ORF">PZA18_16420</name>
</gene>
<dbReference type="Pfam" id="PF05299">
    <property type="entry name" value="Peptidase_M61"/>
    <property type="match status" value="1"/>
</dbReference>
<protein>
    <submittedName>
        <fullName evidence="2">PDZ domain-containing protein</fullName>
    </submittedName>
</protein>
<dbReference type="EMBL" id="JARRAF010000022">
    <property type="protein sequence ID" value="MDK2125640.1"/>
    <property type="molecule type" value="Genomic_DNA"/>
</dbReference>
<keyword evidence="3" id="KW-1185">Reference proteome</keyword>
<name>A0ABT7E018_9NEIS</name>
<comment type="caution">
    <text evidence="2">The sequence shown here is derived from an EMBL/GenBank/DDBJ whole genome shotgun (WGS) entry which is preliminary data.</text>
</comment>
<dbReference type="SMART" id="SM00228">
    <property type="entry name" value="PDZ"/>
    <property type="match status" value="1"/>
</dbReference>
<dbReference type="InterPro" id="IPR036034">
    <property type="entry name" value="PDZ_sf"/>
</dbReference>
<dbReference type="SUPFAM" id="SSF55486">
    <property type="entry name" value="Metalloproteases ('zincins'), catalytic domain"/>
    <property type="match status" value="1"/>
</dbReference>
<dbReference type="SUPFAM" id="SSF50156">
    <property type="entry name" value="PDZ domain-like"/>
    <property type="match status" value="1"/>
</dbReference>
<dbReference type="InterPro" id="IPR024191">
    <property type="entry name" value="Peptidase_M61"/>
</dbReference>
<evidence type="ECO:0000259" key="1">
    <source>
        <dbReference type="PROSITE" id="PS50106"/>
    </source>
</evidence>
<organism evidence="2 3">
    <name type="scientific">Parachitinimonas caeni</name>
    <dbReference type="NCBI Taxonomy" id="3031301"/>
    <lineage>
        <taxon>Bacteria</taxon>
        <taxon>Pseudomonadati</taxon>
        <taxon>Pseudomonadota</taxon>
        <taxon>Betaproteobacteria</taxon>
        <taxon>Neisseriales</taxon>
        <taxon>Chitinibacteraceae</taxon>
        <taxon>Parachitinimonas</taxon>
    </lineage>
</organism>
<dbReference type="PROSITE" id="PS50106">
    <property type="entry name" value="PDZ"/>
    <property type="match status" value="1"/>
</dbReference>
<dbReference type="InterPro" id="IPR027268">
    <property type="entry name" value="Peptidase_M4/M1_CTD_sf"/>
</dbReference>
<dbReference type="PIRSF" id="PIRSF016493">
    <property type="entry name" value="Glycyl_aminpptds"/>
    <property type="match status" value="1"/>
</dbReference>
<dbReference type="Gene3D" id="2.30.42.10">
    <property type="match status" value="1"/>
</dbReference>
<evidence type="ECO:0000313" key="2">
    <source>
        <dbReference type="EMBL" id="MDK2125640.1"/>
    </source>
</evidence>